<protein>
    <recommendedName>
        <fullName evidence="2">26S proteasome non-ATPase regulatory subunit 5</fullName>
    </recommendedName>
</protein>
<comment type="similarity">
    <text evidence="1">Belongs to the proteasome subunit S5B/HSM3 family.</text>
</comment>
<dbReference type="Gene3D" id="1.25.10.10">
    <property type="entry name" value="Leucine-rich Repeat Variant"/>
    <property type="match status" value="1"/>
</dbReference>
<organism evidence="3 4">
    <name type="scientific">Drosophila willistoni</name>
    <name type="common">Fruit fly</name>
    <dbReference type="NCBI Taxonomy" id="7260"/>
    <lineage>
        <taxon>Eukaryota</taxon>
        <taxon>Metazoa</taxon>
        <taxon>Ecdysozoa</taxon>
        <taxon>Arthropoda</taxon>
        <taxon>Hexapoda</taxon>
        <taxon>Insecta</taxon>
        <taxon>Pterygota</taxon>
        <taxon>Neoptera</taxon>
        <taxon>Endopterygota</taxon>
        <taxon>Diptera</taxon>
        <taxon>Brachycera</taxon>
        <taxon>Muscomorpha</taxon>
        <taxon>Ephydroidea</taxon>
        <taxon>Drosophilidae</taxon>
        <taxon>Drosophila</taxon>
        <taxon>Sophophora</taxon>
    </lineage>
</organism>
<dbReference type="PANTHER" id="PTHR13554:SF10">
    <property type="entry name" value="26S PROTEASOME NON-ATPASE REGULATORY SUBUNIT 5"/>
    <property type="match status" value="1"/>
</dbReference>
<reference evidence="3 4" key="1">
    <citation type="journal article" date="2007" name="Nature">
        <title>Evolution of genes and genomes on the Drosophila phylogeny.</title>
        <authorList>
            <consortium name="Drosophila 12 Genomes Consortium"/>
            <person name="Clark A.G."/>
            <person name="Eisen M.B."/>
            <person name="Smith D.R."/>
            <person name="Bergman C.M."/>
            <person name="Oliver B."/>
            <person name="Markow T.A."/>
            <person name="Kaufman T.C."/>
            <person name="Kellis M."/>
            <person name="Gelbart W."/>
            <person name="Iyer V.N."/>
            <person name="Pollard D.A."/>
            <person name="Sackton T.B."/>
            <person name="Larracuente A.M."/>
            <person name="Singh N.D."/>
            <person name="Abad J.P."/>
            <person name="Abt D.N."/>
            <person name="Adryan B."/>
            <person name="Aguade M."/>
            <person name="Akashi H."/>
            <person name="Anderson W.W."/>
            <person name="Aquadro C.F."/>
            <person name="Ardell D.H."/>
            <person name="Arguello R."/>
            <person name="Artieri C.G."/>
            <person name="Barbash D.A."/>
            <person name="Barker D."/>
            <person name="Barsanti P."/>
            <person name="Batterham P."/>
            <person name="Batzoglou S."/>
            <person name="Begun D."/>
            <person name="Bhutkar A."/>
            <person name="Blanco E."/>
            <person name="Bosak S.A."/>
            <person name="Bradley R.K."/>
            <person name="Brand A.D."/>
            <person name="Brent M.R."/>
            <person name="Brooks A.N."/>
            <person name="Brown R.H."/>
            <person name="Butlin R.K."/>
            <person name="Caggese C."/>
            <person name="Calvi B.R."/>
            <person name="Bernardo de Carvalho A."/>
            <person name="Caspi A."/>
            <person name="Castrezana S."/>
            <person name="Celniker S.E."/>
            <person name="Chang J.L."/>
            <person name="Chapple C."/>
            <person name="Chatterji S."/>
            <person name="Chinwalla A."/>
            <person name="Civetta A."/>
            <person name="Clifton S.W."/>
            <person name="Comeron J.M."/>
            <person name="Costello J.C."/>
            <person name="Coyne J.A."/>
            <person name="Daub J."/>
            <person name="David R.G."/>
            <person name="Delcher A.L."/>
            <person name="Delehaunty K."/>
            <person name="Do C.B."/>
            <person name="Ebling H."/>
            <person name="Edwards K."/>
            <person name="Eickbush T."/>
            <person name="Evans J.D."/>
            <person name="Filipski A."/>
            <person name="Findeiss S."/>
            <person name="Freyhult E."/>
            <person name="Fulton L."/>
            <person name="Fulton R."/>
            <person name="Garcia A.C."/>
            <person name="Gardiner A."/>
            <person name="Garfield D.A."/>
            <person name="Garvin B.E."/>
            <person name="Gibson G."/>
            <person name="Gilbert D."/>
            <person name="Gnerre S."/>
            <person name="Godfrey J."/>
            <person name="Good R."/>
            <person name="Gotea V."/>
            <person name="Gravely B."/>
            <person name="Greenberg A.J."/>
            <person name="Griffiths-Jones S."/>
            <person name="Gross S."/>
            <person name="Guigo R."/>
            <person name="Gustafson E.A."/>
            <person name="Haerty W."/>
            <person name="Hahn M.W."/>
            <person name="Halligan D.L."/>
            <person name="Halpern A.L."/>
            <person name="Halter G.M."/>
            <person name="Han M.V."/>
            <person name="Heger A."/>
            <person name="Hillier L."/>
            <person name="Hinrichs A.S."/>
            <person name="Holmes I."/>
            <person name="Hoskins R.A."/>
            <person name="Hubisz M.J."/>
            <person name="Hultmark D."/>
            <person name="Huntley M.A."/>
            <person name="Jaffe D.B."/>
            <person name="Jagadeeshan S."/>
            <person name="Jeck W.R."/>
            <person name="Johnson J."/>
            <person name="Jones C.D."/>
            <person name="Jordan W.C."/>
            <person name="Karpen G.H."/>
            <person name="Kataoka E."/>
            <person name="Keightley P.D."/>
            <person name="Kheradpour P."/>
            <person name="Kirkness E.F."/>
            <person name="Koerich L.B."/>
            <person name="Kristiansen K."/>
            <person name="Kudrna D."/>
            <person name="Kulathinal R.J."/>
            <person name="Kumar S."/>
            <person name="Kwok R."/>
            <person name="Lander E."/>
            <person name="Langley C.H."/>
            <person name="Lapoint R."/>
            <person name="Lazzaro B.P."/>
            <person name="Lee S.J."/>
            <person name="Levesque L."/>
            <person name="Li R."/>
            <person name="Lin C.F."/>
            <person name="Lin M.F."/>
            <person name="Lindblad-Toh K."/>
            <person name="Llopart A."/>
            <person name="Long M."/>
            <person name="Low L."/>
            <person name="Lozovsky E."/>
            <person name="Lu J."/>
            <person name="Luo M."/>
            <person name="Machado C.A."/>
            <person name="Makalowski W."/>
            <person name="Marzo M."/>
            <person name="Matsuda M."/>
            <person name="Matzkin L."/>
            <person name="McAllister B."/>
            <person name="McBride C.S."/>
            <person name="McKernan B."/>
            <person name="McKernan K."/>
            <person name="Mendez-Lago M."/>
            <person name="Minx P."/>
            <person name="Mollenhauer M.U."/>
            <person name="Montooth K."/>
            <person name="Mount S.M."/>
            <person name="Mu X."/>
            <person name="Myers E."/>
            <person name="Negre B."/>
            <person name="Newfeld S."/>
            <person name="Nielsen R."/>
            <person name="Noor M.A."/>
            <person name="O'Grady P."/>
            <person name="Pachter L."/>
            <person name="Papaceit M."/>
            <person name="Parisi M.J."/>
            <person name="Parisi M."/>
            <person name="Parts L."/>
            <person name="Pedersen J.S."/>
            <person name="Pesole G."/>
            <person name="Phillippy A.M."/>
            <person name="Ponting C.P."/>
            <person name="Pop M."/>
            <person name="Porcelli D."/>
            <person name="Powell J.R."/>
            <person name="Prohaska S."/>
            <person name="Pruitt K."/>
            <person name="Puig M."/>
            <person name="Quesneville H."/>
            <person name="Ram K.R."/>
            <person name="Rand D."/>
            <person name="Rasmussen M.D."/>
            <person name="Reed L.K."/>
            <person name="Reenan R."/>
            <person name="Reily A."/>
            <person name="Remington K.A."/>
            <person name="Rieger T.T."/>
            <person name="Ritchie M.G."/>
            <person name="Robin C."/>
            <person name="Rogers Y.H."/>
            <person name="Rohde C."/>
            <person name="Rozas J."/>
            <person name="Rubenfield M.J."/>
            <person name="Ruiz A."/>
            <person name="Russo S."/>
            <person name="Salzberg S.L."/>
            <person name="Sanchez-Gracia A."/>
            <person name="Saranga D.J."/>
            <person name="Sato H."/>
            <person name="Schaeffer S.W."/>
            <person name="Schatz M.C."/>
            <person name="Schlenke T."/>
            <person name="Schwartz R."/>
            <person name="Segarra C."/>
            <person name="Singh R.S."/>
            <person name="Sirot L."/>
            <person name="Sirota M."/>
            <person name="Sisneros N.B."/>
            <person name="Smith C.D."/>
            <person name="Smith T.F."/>
            <person name="Spieth J."/>
            <person name="Stage D.E."/>
            <person name="Stark A."/>
            <person name="Stephan W."/>
            <person name="Strausberg R.L."/>
            <person name="Strempel S."/>
            <person name="Sturgill D."/>
            <person name="Sutton G."/>
            <person name="Sutton G.G."/>
            <person name="Tao W."/>
            <person name="Teichmann S."/>
            <person name="Tobari Y.N."/>
            <person name="Tomimura Y."/>
            <person name="Tsolas J.M."/>
            <person name="Valente V.L."/>
            <person name="Venter E."/>
            <person name="Venter J.C."/>
            <person name="Vicario S."/>
            <person name="Vieira F.G."/>
            <person name="Vilella A.J."/>
            <person name="Villasante A."/>
            <person name="Walenz B."/>
            <person name="Wang J."/>
            <person name="Wasserman M."/>
            <person name="Watts T."/>
            <person name="Wilson D."/>
            <person name="Wilson R.K."/>
            <person name="Wing R.A."/>
            <person name="Wolfner M.F."/>
            <person name="Wong A."/>
            <person name="Wong G.K."/>
            <person name="Wu C.I."/>
            <person name="Wu G."/>
            <person name="Yamamoto D."/>
            <person name="Yang H.P."/>
            <person name="Yang S.P."/>
            <person name="Yorke J.A."/>
            <person name="Yoshida K."/>
            <person name="Zdobnov E."/>
            <person name="Zhang P."/>
            <person name="Zhang Y."/>
            <person name="Zimin A.V."/>
            <person name="Baldwin J."/>
            <person name="Abdouelleil A."/>
            <person name="Abdulkadir J."/>
            <person name="Abebe A."/>
            <person name="Abera B."/>
            <person name="Abreu J."/>
            <person name="Acer S.C."/>
            <person name="Aftuck L."/>
            <person name="Alexander A."/>
            <person name="An P."/>
            <person name="Anderson E."/>
            <person name="Anderson S."/>
            <person name="Arachi H."/>
            <person name="Azer M."/>
            <person name="Bachantsang P."/>
            <person name="Barry A."/>
            <person name="Bayul T."/>
            <person name="Berlin A."/>
            <person name="Bessette D."/>
            <person name="Bloom T."/>
            <person name="Blye J."/>
            <person name="Boguslavskiy L."/>
            <person name="Bonnet C."/>
            <person name="Boukhgalter B."/>
            <person name="Bourzgui I."/>
            <person name="Brown A."/>
            <person name="Cahill P."/>
            <person name="Channer S."/>
            <person name="Cheshatsang Y."/>
            <person name="Chuda L."/>
            <person name="Citroen M."/>
            <person name="Collymore A."/>
            <person name="Cooke P."/>
            <person name="Costello M."/>
            <person name="D'Aco K."/>
            <person name="Daza R."/>
            <person name="De Haan G."/>
            <person name="DeGray S."/>
            <person name="DeMaso C."/>
            <person name="Dhargay N."/>
            <person name="Dooley K."/>
            <person name="Dooley E."/>
            <person name="Doricent M."/>
            <person name="Dorje P."/>
            <person name="Dorjee K."/>
            <person name="Dupes A."/>
            <person name="Elong R."/>
            <person name="Falk J."/>
            <person name="Farina A."/>
            <person name="Faro S."/>
            <person name="Ferguson D."/>
            <person name="Fisher S."/>
            <person name="Foley C.D."/>
            <person name="Franke A."/>
            <person name="Friedrich D."/>
            <person name="Gadbois L."/>
            <person name="Gearin G."/>
            <person name="Gearin C.R."/>
            <person name="Giannoukos G."/>
            <person name="Goode T."/>
            <person name="Graham J."/>
            <person name="Grandbois E."/>
            <person name="Grewal S."/>
            <person name="Gyaltsen K."/>
            <person name="Hafez N."/>
            <person name="Hagos B."/>
            <person name="Hall J."/>
            <person name="Henson C."/>
            <person name="Hollinger A."/>
            <person name="Honan T."/>
            <person name="Huard M.D."/>
            <person name="Hughes L."/>
            <person name="Hurhula B."/>
            <person name="Husby M.E."/>
            <person name="Kamat A."/>
            <person name="Kanga B."/>
            <person name="Kashin S."/>
            <person name="Khazanovich D."/>
            <person name="Kisner P."/>
            <person name="Lance K."/>
            <person name="Lara M."/>
            <person name="Lee W."/>
            <person name="Lennon N."/>
            <person name="Letendre F."/>
            <person name="LeVine R."/>
            <person name="Lipovsky A."/>
            <person name="Liu X."/>
            <person name="Liu J."/>
            <person name="Liu S."/>
            <person name="Lokyitsang T."/>
            <person name="Lokyitsang Y."/>
            <person name="Lubonja R."/>
            <person name="Lui A."/>
            <person name="MacDonald P."/>
            <person name="Magnisalis V."/>
            <person name="Maru K."/>
            <person name="Matthews C."/>
            <person name="McCusker W."/>
            <person name="McDonough S."/>
            <person name="Mehta T."/>
            <person name="Meldrim J."/>
            <person name="Meneus L."/>
            <person name="Mihai O."/>
            <person name="Mihalev A."/>
            <person name="Mihova T."/>
            <person name="Mittelman R."/>
            <person name="Mlenga V."/>
            <person name="Montmayeur A."/>
            <person name="Mulrain L."/>
            <person name="Navidi A."/>
            <person name="Naylor J."/>
            <person name="Negash T."/>
            <person name="Nguyen T."/>
            <person name="Nguyen N."/>
            <person name="Nicol R."/>
            <person name="Norbu C."/>
            <person name="Norbu N."/>
            <person name="Novod N."/>
            <person name="O'Neill B."/>
            <person name="Osman S."/>
            <person name="Markiewicz E."/>
            <person name="Oyono O.L."/>
            <person name="Patti C."/>
            <person name="Phunkhang P."/>
            <person name="Pierre F."/>
            <person name="Priest M."/>
            <person name="Raghuraman S."/>
            <person name="Rege F."/>
            <person name="Reyes R."/>
            <person name="Rise C."/>
            <person name="Rogov P."/>
            <person name="Ross K."/>
            <person name="Ryan E."/>
            <person name="Settipalli S."/>
            <person name="Shea T."/>
            <person name="Sherpa N."/>
            <person name="Shi L."/>
            <person name="Shih D."/>
            <person name="Sparrow T."/>
            <person name="Spaulding J."/>
            <person name="Stalker J."/>
            <person name="Stange-Thomann N."/>
            <person name="Stavropoulos S."/>
            <person name="Stone C."/>
            <person name="Strader C."/>
            <person name="Tesfaye S."/>
            <person name="Thomson T."/>
            <person name="Thoulutsang Y."/>
            <person name="Thoulutsang D."/>
            <person name="Topham K."/>
            <person name="Topping I."/>
            <person name="Tsamla T."/>
            <person name="Vassiliev H."/>
            <person name="Vo A."/>
            <person name="Wangchuk T."/>
            <person name="Wangdi T."/>
            <person name="Weiand M."/>
            <person name="Wilkinson J."/>
            <person name="Wilson A."/>
            <person name="Yadav S."/>
            <person name="Young G."/>
            <person name="Yu Q."/>
            <person name="Zembek L."/>
            <person name="Zhong D."/>
            <person name="Zimmer A."/>
            <person name="Zwirko Z."/>
            <person name="Jaffe D.B."/>
            <person name="Alvarez P."/>
            <person name="Brockman W."/>
            <person name="Butler J."/>
            <person name="Chin C."/>
            <person name="Gnerre S."/>
            <person name="Grabherr M."/>
            <person name="Kleber M."/>
            <person name="Mauceli E."/>
            <person name="MacCallum I."/>
        </authorList>
    </citation>
    <scope>NUCLEOTIDE SEQUENCE [LARGE SCALE GENOMIC DNA]</scope>
    <source>
        <strain evidence="4">Tucson 14030-0811.24</strain>
    </source>
</reference>
<keyword evidence="4" id="KW-1185">Reference proteome</keyword>
<dbReference type="GO" id="GO:0043248">
    <property type="term" value="P:proteasome assembly"/>
    <property type="evidence" value="ECO:0007669"/>
    <property type="project" value="InterPro"/>
</dbReference>
<name>B4N2H5_DROWI</name>
<dbReference type="AlphaFoldDB" id="B4N2H5"/>
<evidence type="ECO:0000256" key="2">
    <source>
        <dbReference type="ARBA" id="ARBA00014933"/>
    </source>
</evidence>
<dbReference type="PhylomeDB" id="B4N2H5"/>
<dbReference type="FunCoup" id="B4N2H5">
    <property type="interactions" value="2196"/>
</dbReference>
<dbReference type="PANTHER" id="PTHR13554">
    <property type="entry name" value="26S PROTEASOME NON-ATPASE REGULATORY SUBUNIT 5-RELATED"/>
    <property type="match status" value="1"/>
</dbReference>
<dbReference type="InterPro" id="IPR011989">
    <property type="entry name" value="ARM-like"/>
</dbReference>
<dbReference type="InterPro" id="IPR019538">
    <property type="entry name" value="PSMD5"/>
</dbReference>
<dbReference type="GO" id="GO:0005829">
    <property type="term" value="C:cytosol"/>
    <property type="evidence" value="ECO:0007669"/>
    <property type="project" value="TreeGrafter"/>
</dbReference>
<dbReference type="EMBL" id="CH963925">
    <property type="protein sequence ID" value="EDW78564.1"/>
    <property type="molecule type" value="Genomic_DNA"/>
</dbReference>
<dbReference type="OrthoDB" id="10250600at2759"/>
<dbReference type="KEGG" id="dwi:6644763"/>
<gene>
    <name evidence="3" type="primary">Dwil\GK16123</name>
    <name evidence="3" type="ORF">Dwil_GK16123</name>
</gene>
<evidence type="ECO:0000313" key="4">
    <source>
        <dbReference type="Proteomes" id="UP000007798"/>
    </source>
</evidence>
<dbReference type="Pfam" id="PF10508">
    <property type="entry name" value="Proteasom_PSMB"/>
    <property type="match status" value="1"/>
</dbReference>
<dbReference type="SUPFAM" id="SSF48371">
    <property type="entry name" value="ARM repeat"/>
    <property type="match status" value="1"/>
</dbReference>
<dbReference type="Proteomes" id="UP000007798">
    <property type="component" value="Unassembled WGS sequence"/>
</dbReference>
<dbReference type="eggNOG" id="KOG4413">
    <property type="taxonomic scope" value="Eukaryota"/>
</dbReference>
<accession>B4N2H5</accession>
<evidence type="ECO:0000256" key="1">
    <source>
        <dbReference type="ARBA" id="ARBA00006823"/>
    </source>
</evidence>
<dbReference type="STRING" id="7260.B4N2H5"/>
<dbReference type="HOGENOM" id="CLU_043710_0_0_1"/>
<proteinExistence type="inferred from homology"/>
<dbReference type="OMA" id="WGQEYIS"/>
<sequence>MEENWWAVYLKDLESEGKRQDALTRLNAMINKQGNSLPPPVIERLLQSSTLYDCAVNEKEPLADLTIEFLGYCLEQLRLDTTDEQLPQVLQRGLTHSNPALRSLVLSSLLKELRRQSTTSEILQLPGNELLFYVLDELRQTETQCSATAISILTIVLSQRLNDADIQAKLVQLLQQNEIVRCRAYELGVMLAKHSAACLSSVEFILDAALSELDNDDVLLQASVMEILVPLAEQNHGLSYMERRRVFDLISSRVQRIEENPLDMLLIPSIMKFFGKIAAVQPQKIIAGYPQMITCLFDLLQSGDETVLPTAIDTLANLAGSVPGKTLLHVHFQPAMEQLMKKYSSYTKSASSSIKERVLSSLDVIYTLEAPPTGELSNILKQWYECFAGGQHINQIMELINTPFPDLQLAALSWLKTLCKYRWGILNVQRTGGAIEFLLSRQRDLHKDVKFLKWQIMEILSVSSDFTATETVRFTAYVNEGPYYIQSDMNVATEPQGNA</sequence>
<evidence type="ECO:0000313" key="3">
    <source>
        <dbReference type="EMBL" id="EDW78564.1"/>
    </source>
</evidence>
<dbReference type="InParanoid" id="B4N2H5"/>
<dbReference type="InterPro" id="IPR016024">
    <property type="entry name" value="ARM-type_fold"/>
</dbReference>